<feature type="domain" description="Gamma tubulin complex component C-terminal" evidence="6">
    <location>
        <begin position="557"/>
        <end position="873"/>
    </location>
</feature>
<dbReference type="GO" id="GO:0000922">
    <property type="term" value="C:spindle pole"/>
    <property type="evidence" value="ECO:0007669"/>
    <property type="project" value="InterPro"/>
</dbReference>
<evidence type="ECO:0000259" key="7">
    <source>
        <dbReference type="Pfam" id="PF17681"/>
    </source>
</evidence>
<dbReference type="Pfam" id="PF17681">
    <property type="entry name" value="GCP_N_terminal"/>
    <property type="match status" value="1"/>
</dbReference>
<dbReference type="EMBL" id="LJIJ01000071">
    <property type="protein sequence ID" value="ODN03510.1"/>
    <property type="molecule type" value="Genomic_DNA"/>
</dbReference>
<dbReference type="GO" id="GO:0051321">
    <property type="term" value="P:meiotic cell cycle"/>
    <property type="evidence" value="ECO:0007669"/>
    <property type="project" value="TreeGrafter"/>
</dbReference>
<evidence type="ECO:0000256" key="4">
    <source>
        <dbReference type="ARBA" id="ARBA00022701"/>
    </source>
</evidence>
<name>A0A1D2NE24_ORCCI</name>
<dbReference type="InterPro" id="IPR041470">
    <property type="entry name" value="GCP_N"/>
</dbReference>
<dbReference type="FunFam" id="1.20.120.1900:FF:000003">
    <property type="entry name" value="Gamma-tubulin complex component"/>
    <property type="match status" value="1"/>
</dbReference>
<comment type="similarity">
    <text evidence="2">Belongs to the TUBGCP family.</text>
</comment>
<keyword evidence="4" id="KW-0493">Microtubule</keyword>
<dbReference type="GO" id="GO:0000930">
    <property type="term" value="C:gamma-tubulin complex"/>
    <property type="evidence" value="ECO:0007669"/>
    <property type="project" value="TreeGrafter"/>
</dbReference>
<keyword evidence="5" id="KW-0206">Cytoskeleton</keyword>
<dbReference type="GO" id="GO:0005874">
    <property type="term" value="C:microtubule"/>
    <property type="evidence" value="ECO:0007669"/>
    <property type="project" value="UniProtKB-KW"/>
</dbReference>
<keyword evidence="3" id="KW-0963">Cytoplasm</keyword>
<comment type="caution">
    <text evidence="8">The sequence shown here is derived from an EMBL/GenBank/DDBJ whole genome shotgun (WGS) entry which is preliminary data.</text>
</comment>
<comment type="subcellular location">
    <subcellularLocation>
        <location evidence="1">Cytoplasm</location>
        <location evidence="1">Cytoskeleton</location>
    </subcellularLocation>
</comment>
<evidence type="ECO:0000259" key="6">
    <source>
        <dbReference type="Pfam" id="PF04130"/>
    </source>
</evidence>
<dbReference type="GO" id="GO:0051225">
    <property type="term" value="P:spindle assembly"/>
    <property type="evidence" value="ECO:0007669"/>
    <property type="project" value="TreeGrafter"/>
</dbReference>
<dbReference type="InterPro" id="IPR040457">
    <property type="entry name" value="GCP_C"/>
</dbReference>
<evidence type="ECO:0000256" key="2">
    <source>
        <dbReference type="ARBA" id="ARBA00010337"/>
    </source>
</evidence>
<proteinExistence type="inferred from homology"/>
<dbReference type="PANTHER" id="PTHR19302:SF14">
    <property type="entry name" value="GAMMA-TUBULIN COMPLEX COMPONENT 3"/>
    <property type="match status" value="1"/>
</dbReference>
<dbReference type="GO" id="GO:0000278">
    <property type="term" value="P:mitotic cell cycle"/>
    <property type="evidence" value="ECO:0007669"/>
    <property type="project" value="TreeGrafter"/>
</dbReference>
<dbReference type="OMA" id="YIFHECL"/>
<feature type="domain" description="Gamma tubulin complex component protein N-terminal" evidence="7">
    <location>
        <begin position="254"/>
        <end position="553"/>
    </location>
</feature>
<dbReference type="InterPro" id="IPR042241">
    <property type="entry name" value="GCP_C_sf"/>
</dbReference>
<evidence type="ECO:0000256" key="3">
    <source>
        <dbReference type="ARBA" id="ARBA00022490"/>
    </source>
</evidence>
<keyword evidence="9" id="KW-1185">Reference proteome</keyword>
<gene>
    <name evidence="8" type="ORF">Ocin01_03154</name>
</gene>
<evidence type="ECO:0000256" key="5">
    <source>
        <dbReference type="ARBA" id="ARBA00023212"/>
    </source>
</evidence>
<dbReference type="InterPro" id="IPR007259">
    <property type="entry name" value="GCP"/>
</dbReference>
<dbReference type="STRING" id="48709.A0A1D2NE24"/>
<evidence type="ECO:0000313" key="8">
    <source>
        <dbReference type="EMBL" id="ODN03510.1"/>
    </source>
</evidence>
<dbReference type="PANTHER" id="PTHR19302">
    <property type="entry name" value="GAMMA TUBULIN COMPLEX PROTEIN"/>
    <property type="match status" value="1"/>
</dbReference>
<sequence length="925" mass="105469">MYNLFDQEKTRAIMAARSASQKSSLSVGMSTNVKAENILSRCEDSRMEQNYFSQVVASDRQKVKTRHGGSTAAEGLKGRPITAPCQDARMKCMNYFDAQDVDHTPIPRLYCSSDNLLNQDMNSDTKVPSLSMPVHETKTPLDLLSGLLDERNQFRGGGELSTLNSISKISRHPDESSRNFATTQNSVINMAGQVFSSTPIDQAGAGASRKRQFVNLRRSQDNQSNLKSTQNFKIGGGGTAQTFTNTKTVERDLIRDIVFILQGIDGNYIKTSAKGTFEISTKQFVHPALRLQTLKLCEMGYCYTKIRNYCEKSTTGQMAQGFKHAIEKELQEYYRLLAVIQGKIQQTAVDTPMSEDLPLNKIGDMSLLKLGIWLFECRPRLQILSGMVESCDGRKGGDLCSVIHKYSQHGDPLVSNLTVSLLSTICKPLYIMLSQWILYGELEDPYSEFFIWGDPGCKKEQLWHQKYRIRSEMLPSFISMKQAEKILAIGKNINFLKEICNNADGFAGRYEVKALLETGEVECLFLEENSPIQYAIEMSYKTTSEKVLKVLIDDSNLLDHLKAIKKYLLLGQGDFIQYFLELIQDELSKPASKLYNHNISAILESAVRATNAQFENEDILSRLDTRILPTSDKDLGWDVFCLDYKAHGPIGTVLTEEVMNGYNKLFNSLWRTKRIEIILSTLWKNQTVLFKYLRLIPEIAPVLHRSQLLISEMIHFVHQTQYYIMFEATECAWERLMEDVNKSSDLDEVIQAHKKFLDTIFKRSLLDIESRELLNQLRGIFDSVHELRTFLQEFNGRVEGEVNHRKNLEPNSGEVRDAQRQFFSSYVMQAKGKIETLYTTTQDLVRTFLLVLNRQQDLTLQCLSFRLDFNEYYHQKDSRLSQPLTFQHRRRSSNAFTPINMSGSFTGVVNSPLLTSMSIPEGLED</sequence>
<dbReference type="AlphaFoldDB" id="A0A1D2NE24"/>
<accession>A0A1D2NE24</accession>
<dbReference type="Pfam" id="PF04130">
    <property type="entry name" value="GCP_C_terminal"/>
    <property type="match status" value="1"/>
</dbReference>
<organism evidence="8 9">
    <name type="scientific">Orchesella cincta</name>
    <name type="common">Springtail</name>
    <name type="synonym">Podura cincta</name>
    <dbReference type="NCBI Taxonomy" id="48709"/>
    <lineage>
        <taxon>Eukaryota</taxon>
        <taxon>Metazoa</taxon>
        <taxon>Ecdysozoa</taxon>
        <taxon>Arthropoda</taxon>
        <taxon>Hexapoda</taxon>
        <taxon>Collembola</taxon>
        <taxon>Entomobryomorpha</taxon>
        <taxon>Entomobryoidea</taxon>
        <taxon>Orchesellidae</taxon>
        <taxon>Orchesellinae</taxon>
        <taxon>Orchesella</taxon>
    </lineage>
</organism>
<dbReference type="Proteomes" id="UP000094527">
    <property type="component" value="Unassembled WGS sequence"/>
</dbReference>
<dbReference type="OrthoDB" id="5860513at2759"/>
<reference evidence="8 9" key="1">
    <citation type="journal article" date="2016" name="Genome Biol. Evol.">
        <title>Gene Family Evolution Reflects Adaptation to Soil Environmental Stressors in the Genome of the Collembolan Orchesella cincta.</title>
        <authorList>
            <person name="Faddeeva-Vakhrusheva A."/>
            <person name="Derks M.F."/>
            <person name="Anvar S.Y."/>
            <person name="Agamennone V."/>
            <person name="Suring W."/>
            <person name="Smit S."/>
            <person name="van Straalen N.M."/>
            <person name="Roelofs D."/>
        </authorList>
    </citation>
    <scope>NUCLEOTIDE SEQUENCE [LARGE SCALE GENOMIC DNA]</scope>
    <source>
        <tissue evidence="8">Mixed pool</tissue>
    </source>
</reference>
<evidence type="ECO:0000313" key="9">
    <source>
        <dbReference type="Proteomes" id="UP000094527"/>
    </source>
</evidence>
<dbReference type="GO" id="GO:0051011">
    <property type="term" value="F:microtubule minus-end binding"/>
    <property type="evidence" value="ECO:0007669"/>
    <property type="project" value="TreeGrafter"/>
</dbReference>
<evidence type="ECO:0000256" key="1">
    <source>
        <dbReference type="ARBA" id="ARBA00004245"/>
    </source>
</evidence>
<protein>
    <submittedName>
        <fullName evidence="8">Gamma-tubulin complex component 3</fullName>
    </submittedName>
</protein>
<dbReference type="GO" id="GO:0007020">
    <property type="term" value="P:microtubule nucleation"/>
    <property type="evidence" value="ECO:0007669"/>
    <property type="project" value="InterPro"/>
</dbReference>
<dbReference type="Gene3D" id="1.20.120.1900">
    <property type="entry name" value="Gamma-tubulin complex, C-terminal domain"/>
    <property type="match status" value="1"/>
</dbReference>
<dbReference type="GO" id="GO:0031122">
    <property type="term" value="P:cytoplasmic microtubule organization"/>
    <property type="evidence" value="ECO:0007669"/>
    <property type="project" value="TreeGrafter"/>
</dbReference>
<dbReference type="GO" id="GO:0043015">
    <property type="term" value="F:gamma-tubulin binding"/>
    <property type="evidence" value="ECO:0007669"/>
    <property type="project" value="InterPro"/>
</dbReference>